<sequence length="98" mass="11416">MRSLDDLEAEGGDALEFVTEFVDKPHRGNRRQAKDHWTRTVQHIADHAQELESLKPAQAAQRAEDIARMFAHGLAREHKCWACGVTRSSTRWWRRQHD</sequence>
<proteinExistence type="predicted"/>
<evidence type="ECO:0000313" key="1">
    <source>
        <dbReference type="EMBL" id="WSD21189.1"/>
    </source>
</evidence>
<organism evidence="1 2">
    <name type="scientific">Streptomyces phaeochromogenes</name>
    <dbReference type="NCBI Taxonomy" id="1923"/>
    <lineage>
        <taxon>Bacteria</taxon>
        <taxon>Bacillati</taxon>
        <taxon>Actinomycetota</taxon>
        <taxon>Actinomycetes</taxon>
        <taxon>Kitasatosporales</taxon>
        <taxon>Streptomycetaceae</taxon>
        <taxon>Streptomyces</taxon>
        <taxon>Streptomyces phaeochromogenes group</taxon>
    </lineage>
</organism>
<dbReference type="Proteomes" id="UP001340816">
    <property type="component" value="Chromosome"/>
</dbReference>
<reference evidence="1 2" key="1">
    <citation type="submission" date="2022-10" db="EMBL/GenBank/DDBJ databases">
        <title>The complete genomes of actinobacterial strains from the NBC collection.</title>
        <authorList>
            <person name="Joergensen T.S."/>
            <person name="Alvarez Arevalo M."/>
            <person name="Sterndorff E.B."/>
            <person name="Faurdal D."/>
            <person name="Vuksanovic O."/>
            <person name="Mourched A.-S."/>
            <person name="Charusanti P."/>
            <person name="Shaw S."/>
            <person name="Blin K."/>
            <person name="Weber T."/>
        </authorList>
    </citation>
    <scope>NUCLEOTIDE SEQUENCE [LARGE SCALE GENOMIC DNA]</scope>
    <source>
        <strain evidence="1 2">NBC 01752</strain>
    </source>
</reference>
<keyword evidence="2" id="KW-1185">Reference proteome</keyword>
<dbReference type="EMBL" id="CP109135">
    <property type="protein sequence ID" value="WSD21189.1"/>
    <property type="molecule type" value="Genomic_DNA"/>
</dbReference>
<evidence type="ECO:0000313" key="2">
    <source>
        <dbReference type="Proteomes" id="UP001340816"/>
    </source>
</evidence>
<dbReference type="InterPro" id="IPR046280">
    <property type="entry name" value="DUF6313"/>
</dbReference>
<accession>A0ABZ1HT20</accession>
<protein>
    <submittedName>
        <fullName evidence="1">DUF6313 family protein</fullName>
    </submittedName>
</protein>
<gene>
    <name evidence="1" type="ORF">OHB35_52585</name>
</gene>
<dbReference type="RefSeq" id="WP_326762726.1">
    <property type="nucleotide sequence ID" value="NZ_CP109135.1"/>
</dbReference>
<dbReference type="Pfam" id="PF19832">
    <property type="entry name" value="DUF6313"/>
    <property type="match status" value="1"/>
</dbReference>
<name>A0ABZ1HT20_STRPH</name>